<dbReference type="EMBL" id="CP144700">
    <property type="protein sequence ID" value="WVZ26704.1"/>
    <property type="molecule type" value="Genomic_DNA"/>
</dbReference>
<dbReference type="AlphaFoldDB" id="A0AAQ3SH80"/>
<sequence>MMRLLTSIMHYPEAIQLSFSYVHMNMFDRMVDTQKLDFVLSRQKPQPKKERRSKDSCPTQFFFHSFINFHVSTTAIQGYLTMHQPLHIPFFCEQSFTGEKQN</sequence>
<gene>
    <name evidence="1" type="ORF">V8G54_005248</name>
</gene>
<keyword evidence="2" id="KW-1185">Reference proteome</keyword>
<organism evidence="1 2">
    <name type="scientific">Vigna mungo</name>
    <name type="common">Black gram</name>
    <name type="synonym">Phaseolus mungo</name>
    <dbReference type="NCBI Taxonomy" id="3915"/>
    <lineage>
        <taxon>Eukaryota</taxon>
        <taxon>Viridiplantae</taxon>
        <taxon>Streptophyta</taxon>
        <taxon>Embryophyta</taxon>
        <taxon>Tracheophyta</taxon>
        <taxon>Spermatophyta</taxon>
        <taxon>Magnoliopsida</taxon>
        <taxon>eudicotyledons</taxon>
        <taxon>Gunneridae</taxon>
        <taxon>Pentapetalae</taxon>
        <taxon>rosids</taxon>
        <taxon>fabids</taxon>
        <taxon>Fabales</taxon>
        <taxon>Fabaceae</taxon>
        <taxon>Papilionoideae</taxon>
        <taxon>50 kb inversion clade</taxon>
        <taxon>NPAAA clade</taxon>
        <taxon>indigoferoid/millettioid clade</taxon>
        <taxon>Phaseoleae</taxon>
        <taxon>Vigna</taxon>
    </lineage>
</organism>
<evidence type="ECO:0000313" key="1">
    <source>
        <dbReference type="EMBL" id="WVZ26704.1"/>
    </source>
</evidence>
<evidence type="ECO:0000313" key="2">
    <source>
        <dbReference type="Proteomes" id="UP001374535"/>
    </source>
</evidence>
<proteinExistence type="predicted"/>
<accession>A0AAQ3SH80</accession>
<name>A0AAQ3SH80_VIGMU</name>
<dbReference type="Proteomes" id="UP001374535">
    <property type="component" value="Chromosome 1"/>
</dbReference>
<protein>
    <submittedName>
        <fullName evidence="1">Uncharacterized protein</fullName>
    </submittedName>
</protein>
<reference evidence="1 2" key="1">
    <citation type="journal article" date="2023" name="Life. Sci Alliance">
        <title>Evolutionary insights into 3D genome organization and epigenetic landscape of Vigna mungo.</title>
        <authorList>
            <person name="Junaid A."/>
            <person name="Singh B."/>
            <person name="Bhatia S."/>
        </authorList>
    </citation>
    <scope>NUCLEOTIDE SEQUENCE [LARGE SCALE GENOMIC DNA]</scope>
    <source>
        <strain evidence="1">Urdbean</strain>
    </source>
</reference>